<protein>
    <submittedName>
        <fullName evidence="1">Uncharacterized protein</fullName>
    </submittedName>
</protein>
<evidence type="ECO:0000313" key="1">
    <source>
        <dbReference type="EMBL" id="ERG96073.1"/>
    </source>
</evidence>
<dbReference type="EMBL" id="KE356561">
    <property type="protein sequence ID" value="ERG96073.1"/>
    <property type="molecule type" value="Genomic_DNA"/>
</dbReference>
<dbReference type="AlphaFoldDB" id="U1NGU4"/>
<sequence>MNNDGPQGYEREFTTVINCRSQIRIGLSTEKGELTSSRVTVSVEIPPRYVRLVGEMARERNQSFEEYDDWDNKSSTWGVNPEDRHVIGLMG</sequence>
<accession>U1NGU4</accession>
<dbReference type="HOGENOM" id="CLU_2419981_0_0_2"/>
<proteinExistence type="predicted"/>
<evidence type="ECO:0000313" key="2">
    <source>
        <dbReference type="Proteomes" id="UP000030710"/>
    </source>
</evidence>
<gene>
    <name evidence="1" type="ORF">J07HQW2_02540</name>
</gene>
<dbReference type="STRING" id="1238425.J07HQW2_02540"/>
<organism evidence="1 2">
    <name type="scientific">Haloquadratum walsbyi J07HQW2</name>
    <dbReference type="NCBI Taxonomy" id="1238425"/>
    <lineage>
        <taxon>Archaea</taxon>
        <taxon>Methanobacteriati</taxon>
        <taxon>Methanobacteriota</taxon>
        <taxon>Stenosarchaea group</taxon>
        <taxon>Halobacteria</taxon>
        <taxon>Halobacteriales</taxon>
        <taxon>Haloferacaceae</taxon>
        <taxon>Haloquadratum</taxon>
    </lineage>
</organism>
<name>U1NGU4_9EURY</name>
<dbReference type="RefSeq" id="WP_021055541.1">
    <property type="nucleotide sequence ID" value="NZ_KE356561.1"/>
</dbReference>
<dbReference type="Proteomes" id="UP000030710">
    <property type="component" value="Unassembled WGS sequence"/>
</dbReference>
<reference evidence="1 2" key="1">
    <citation type="journal article" date="2013" name="PLoS ONE">
        <title>Assembly-driven community genomics of a hypersaline microbial ecosystem.</title>
        <authorList>
            <person name="Podell S."/>
            <person name="Ugalde J.A."/>
            <person name="Narasingarao P."/>
            <person name="Banfield J.F."/>
            <person name="Heidelberg K.B."/>
            <person name="Allen E.E."/>
        </authorList>
    </citation>
    <scope>NUCLEOTIDE SEQUENCE [LARGE SCALE GENOMIC DNA]</scope>
    <source>
        <strain evidence="2">J07HQW2</strain>
    </source>
</reference>